<reference evidence="2" key="1">
    <citation type="journal article" date="2019" name="Gigascience">
        <title>De novo genome assembly of the endangered Acer yangbiense, a plant species with extremely small populations endemic to Yunnan Province, China.</title>
        <authorList>
            <person name="Yang J."/>
            <person name="Wariss H.M."/>
            <person name="Tao L."/>
            <person name="Zhang R."/>
            <person name="Yun Q."/>
            <person name="Hollingsworth P."/>
            <person name="Dao Z."/>
            <person name="Luo G."/>
            <person name="Guo H."/>
            <person name="Ma Y."/>
            <person name="Sun W."/>
        </authorList>
    </citation>
    <scope>NUCLEOTIDE SEQUENCE [LARGE SCALE GENOMIC DNA]</scope>
    <source>
        <strain evidence="2">cv. Malutang</strain>
    </source>
</reference>
<sequence>MYKKEPRLPSLSLKMKMLISLRYLMRCTVTSRRELVKNPTSFIRGQLMHTDAAAGDTNHPLRANLLGLYVGTNRVGVSLYDSESKACISLWSPRKEKDIFTLAKELKKSIEGFKVGLLVVASPWITEKSDDIEKFAKEGMEENGIAGLVINPEAGLVMSPEEQAENHFNDEVAKVERLIQDLSKTGMLTGLECVYCTTRIFVNPLNMKRKIQELKVARDPRIVSKDETELEEVFLVMCAAEFMLMHFVRNVVIPELEGSEWTIKKRNFSVILEREYAPNVYGFFIATETED</sequence>
<dbReference type="AlphaFoldDB" id="A0A5C7HKN0"/>
<dbReference type="Proteomes" id="UP000323000">
    <property type="component" value="Chromosome 8"/>
</dbReference>
<name>A0A5C7HKN0_9ROSI</name>
<keyword evidence="2" id="KW-1185">Reference proteome</keyword>
<organism evidence="1 2">
    <name type="scientific">Acer yangbiense</name>
    <dbReference type="NCBI Taxonomy" id="1000413"/>
    <lineage>
        <taxon>Eukaryota</taxon>
        <taxon>Viridiplantae</taxon>
        <taxon>Streptophyta</taxon>
        <taxon>Embryophyta</taxon>
        <taxon>Tracheophyta</taxon>
        <taxon>Spermatophyta</taxon>
        <taxon>Magnoliopsida</taxon>
        <taxon>eudicotyledons</taxon>
        <taxon>Gunneridae</taxon>
        <taxon>Pentapetalae</taxon>
        <taxon>rosids</taxon>
        <taxon>malvids</taxon>
        <taxon>Sapindales</taxon>
        <taxon>Sapindaceae</taxon>
        <taxon>Hippocastanoideae</taxon>
        <taxon>Acereae</taxon>
        <taxon>Acer</taxon>
    </lineage>
</organism>
<dbReference type="EMBL" id="VAHF01000008">
    <property type="protein sequence ID" value="TXG57408.1"/>
    <property type="molecule type" value="Genomic_DNA"/>
</dbReference>
<proteinExistence type="predicted"/>
<accession>A0A5C7HKN0</accession>
<evidence type="ECO:0000313" key="1">
    <source>
        <dbReference type="EMBL" id="TXG57408.1"/>
    </source>
</evidence>
<dbReference type="OrthoDB" id="10283331at2759"/>
<evidence type="ECO:0000313" key="2">
    <source>
        <dbReference type="Proteomes" id="UP000323000"/>
    </source>
</evidence>
<comment type="caution">
    <text evidence="1">The sequence shown here is derived from an EMBL/GenBank/DDBJ whole genome shotgun (WGS) entry which is preliminary data.</text>
</comment>
<protein>
    <submittedName>
        <fullName evidence="1">Uncharacterized protein</fullName>
    </submittedName>
</protein>
<gene>
    <name evidence="1" type="ORF">EZV62_018721</name>
</gene>